<gene>
    <name evidence="2" type="ORF">LT679_02335</name>
</gene>
<keyword evidence="1" id="KW-0732">Signal</keyword>
<dbReference type="RefSeq" id="WP_232175305.1">
    <property type="nucleotide sequence ID" value="NZ_JAJPWV010000001.1"/>
</dbReference>
<name>A0ABS8U028_9SPHI</name>
<organism evidence="2 3">
    <name type="scientific">Mucilaginibacter roseus</name>
    <dbReference type="NCBI Taxonomy" id="1528868"/>
    <lineage>
        <taxon>Bacteria</taxon>
        <taxon>Pseudomonadati</taxon>
        <taxon>Bacteroidota</taxon>
        <taxon>Sphingobacteriia</taxon>
        <taxon>Sphingobacteriales</taxon>
        <taxon>Sphingobacteriaceae</taxon>
        <taxon>Mucilaginibacter</taxon>
    </lineage>
</organism>
<feature type="signal peptide" evidence="1">
    <location>
        <begin position="1"/>
        <end position="20"/>
    </location>
</feature>
<dbReference type="EMBL" id="JAJPWV010000001">
    <property type="protein sequence ID" value="MCD8739428.1"/>
    <property type="molecule type" value="Genomic_DNA"/>
</dbReference>
<evidence type="ECO:0000256" key="1">
    <source>
        <dbReference type="SAM" id="SignalP"/>
    </source>
</evidence>
<evidence type="ECO:0000313" key="2">
    <source>
        <dbReference type="EMBL" id="MCD8739428.1"/>
    </source>
</evidence>
<reference evidence="2 3" key="1">
    <citation type="submission" date="2021-12" db="EMBL/GenBank/DDBJ databases">
        <title>Mucilaginibacter roseus genome.</title>
        <authorList>
            <person name="Ferreira J.R."/>
            <person name="Newman J.D."/>
        </authorList>
    </citation>
    <scope>NUCLEOTIDE SEQUENCE [LARGE SCALE GENOMIC DNA]</scope>
    <source>
        <strain evidence="2 3">LMG 28454</strain>
    </source>
</reference>
<evidence type="ECO:0000313" key="3">
    <source>
        <dbReference type="Proteomes" id="UP001199919"/>
    </source>
</evidence>
<proteinExistence type="predicted"/>
<protein>
    <submittedName>
        <fullName evidence="2">Uncharacterized protein</fullName>
    </submittedName>
</protein>
<accession>A0ABS8U028</accession>
<sequence>MKNLLITTLIFFALSVASYAQSTKTPKQTKKRSLTPLEQLNNWRPEHDDCLRRNRYTLTKRLSIYPFNKAAKVLAVSYHYFNNEEADIIYDKPDSSLHKIKAKKDPTKYGIKIVNGVLDTTRLVEIKKLTPLQIEKLTDLLYNTGYKVEGLNSTDHGGCFMPRNAFYLLTNKARFMITSKFALNAITTPRNQTRSTLVICARRSTIC</sequence>
<keyword evidence="3" id="KW-1185">Reference proteome</keyword>
<comment type="caution">
    <text evidence="2">The sequence shown here is derived from an EMBL/GenBank/DDBJ whole genome shotgun (WGS) entry which is preliminary data.</text>
</comment>
<feature type="chain" id="PRO_5047213801" evidence="1">
    <location>
        <begin position="21"/>
        <end position="207"/>
    </location>
</feature>
<dbReference type="Proteomes" id="UP001199919">
    <property type="component" value="Unassembled WGS sequence"/>
</dbReference>